<name>A0A429ZTW5_9ENTE</name>
<protein>
    <submittedName>
        <fullName evidence="1">Uncharacterized protein</fullName>
    </submittedName>
</protein>
<evidence type="ECO:0000313" key="2">
    <source>
        <dbReference type="Proteomes" id="UP000287239"/>
    </source>
</evidence>
<organism evidence="1 2">
    <name type="scientific">Vagococcus salmoninarum</name>
    <dbReference type="NCBI Taxonomy" id="2739"/>
    <lineage>
        <taxon>Bacteria</taxon>
        <taxon>Bacillati</taxon>
        <taxon>Bacillota</taxon>
        <taxon>Bacilli</taxon>
        <taxon>Lactobacillales</taxon>
        <taxon>Enterococcaceae</taxon>
        <taxon>Vagococcus</taxon>
    </lineage>
</organism>
<reference evidence="1 2" key="1">
    <citation type="submission" date="2017-05" db="EMBL/GenBank/DDBJ databases">
        <title>Vagococcus spp. assemblies.</title>
        <authorList>
            <person name="Gulvik C.A."/>
        </authorList>
    </citation>
    <scope>NUCLEOTIDE SEQUENCE [LARGE SCALE GENOMIC DNA]</scope>
    <source>
        <strain evidence="1 2">NCFB 2777</strain>
    </source>
</reference>
<gene>
    <name evidence="1" type="ORF">CBF35_02705</name>
</gene>
<dbReference type="GeneID" id="98567263"/>
<dbReference type="AlphaFoldDB" id="A0A429ZTW5"/>
<comment type="caution">
    <text evidence="1">The sequence shown here is derived from an EMBL/GenBank/DDBJ whole genome shotgun (WGS) entry which is preliminary data.</text>
</comment>
<sequence>MRLVGMYSKKIYLETETEAQLHRLMNVHFRRVSLSQGGQGRHDYQTLPEPMMIKGGRGQRGRVIVRI</sequence>
<dbReference type="EMBL" id="NGJU01000003">
    <property type="protein sequence ID" value="RST97178.1"/>
    <property type="molecule type" value="Genomic_DNA"/>
</dbReference>
<evidence type="ECO:0000313" key="1">
    <source>
        <dbReference type="EMBL" id="RST97178.1"/>
    </source>
</evidence>
<dbReference type="Proteomes" id="UP000287239">
    <property type="component" value="Unassembled WGS sequence"/>
</dbReference>
<keyword evidence="2" id="KW-1185">Reference proteome</keyword>
<accession>A0A429ZTW5</accession>
<proteinExistence type="predicted"/>
<dbReference type="RefSeq" id="WP_126778349.1">
    <property type="nucleotide sequence ID" value="NZ_NGJU01000003.1"/>
</dbReference>